<gene>
    <name evidence="2" type="ORF">SAMN04487946_105175</name>
</gene>
<evidence type="ECO:0000313" key="3">
    <source>
        <dbReference type="Proteomes" id="UP000199170"/>
    </source>
</evidence>
<feature type="domain" description="Cupin type-2" evidence="1">
    <location>
        <begin position="35"/>
        <end position="95"/>
    </location>
</feature>
<dbReference type="Gene3D" id="2.60.120.10">
    <property type="entry name" value="Jelly Rolls"/>
    <property type="match status" value="1"/>
</dbReference>
<dbReference type="EMBL" id="FNPB01000005">
    <property type="protein sequence ID" value="SDY02780.1"/>
    <property type="molecule type" value="Genomic_DNA"/>
</dbReference>
<name>A0A1H3GI95_9EURY</name>
<keyword evidence="3" id="KW-1185">Reference proteome</keyword>
<protein>
    <submittedName>
        <fullName evidence="2">Cupin domain-containing protein</fullName>
    </submittedName>
</protein>
<dbReference type="RefSeq" id="WP_089766995.1">
    <property type="nucleotide sequence ID" value="NZ_FNPB01000005.1"/>
</dbReference>
<sequence>MSYTKTYYADGDEKAPGLYFLREDLDCENLGFTVIEVDAGWEGMEHDHESDGQEEVYYLVDGAATLDIEGDEVELEPGDAVRVAGDTGRQLTAEEASTFVAVGAP</sequence>
<evidence type="ECO:0000259" key="1">
    <source>
        <dbReference type="Pfam" id="PF07883"/>
    </source>
</evidence>
<organism evidence="2 3">
    <name type="scientific">Halobellus clavatus</name>
    <dbReference type="NCBI Taxonomy" id="660517"/>
    <lineage>
        <taxon>Archaea</taxon>
        <taxon>Methanobacteriati</taxon>
        <taxon>Methanobacteriota</taxon>
        <taxon>Stenosarchaea group</taxon>
        <taxon>Halobacteria</taxon>
        <taxon>Halobacteriales</taxon>
        <taxon>Haloferacaceae</taxon>
        <taxon>Halobellus</taxon>
    </lineage>
</organism>
<evidence type="ECO:0000313" key="2">
    <source>
        <dbReference type="EMBL" id="SDY02780.1"/>
    </source>
</evidence>
<dbReference type="OrthoDB" id="305577at2157"/>
<dbReference type="STRING" id="660517.SAMN04487946_105175"/>
<dbReference type="InterPro" id="IPR014710">
    <property type="entry name" value="RmlC-like_jellyroll"/>
</dbReference>
<dbReference type="Proteomes" id="UP000199170">
    <property type="component" value="Unassembled WGS sequence"/>
</dbReference>
<dbReference type="InterPro" id="IPR011051">
    <property type="entry name" value="RmlC_Cupin_sf"/>
</dbReference>
<dbReference type="Pfam" id="PF07883">
    <property type="entry name" value="Cupin_2"/>
    <property type="match status" value="1"/>
</dbReference>
<dbReference type="InterPro" id="IPR013096">
    <property type="entry name" value="Cupin_2"/>
</dbReference>
<reference evidence="3" key="1">
    <citation type="submission" date="2016-10" db="EMBL/GenBank/DDBJ databases">
        <authorList>
            <person name="Varghese N."/>
            <person name="Submissions S."/>
        </authorList>
    </citation>
    <scope>NUCLEOTIDE SEQUENCE [LARGE SCALE GENOMIC DNA]</scope>
    <source>
        <strain evidence="3">CGMCC 1.10118</strain>
    </source>
</reference>
<dbReference type="SUPFAM" id="SSF51182">
    <property type="entry name" value="RmlC-like cupins"/>
    <property type="match status" value="1"/>
</dbReference>
<dbReference type="AlphaFoldDB" id="A0A1H3GI95"/>
<accession>A0A1H3GI95</accession>
<proteinExistence type="predicted"/>